<dbReference type="STRING" id="1068978.AMETH_4588"/>
<name>A0A076N1I2_AMYME</name>
<dbReference type="GO" id="GO:0005829">
    <property type="term" value="C:cytosol"/>
    <property type="evidence" value="ECO:0007669"/>
    <property type="project" value="TreeGrafter"/>
</dbReference>
<dbReference type="GO" id="GO:0016811">
    <property type="term" value="F:hydrolase activity, acting on carbon-nitrogen (but not peptide) bonds, in linear amides"/>
    <property type="evidence" value="ECO:0007669"/>
    <property type="project" value="InterPro"/>
</dbReference>
<organism evidence="2 3">
    <name type="scientific">Amycolatopsis methanolica 239</name>
    <dbReference type="NCBI Taxonomy" id="1068978"/>
    <lineage>
        <taxon>Bacteria</taxon>
        <taxon>Bacillati</taxon>
        <taxon>Actinomycetota</taxon>
        <taxon>Actinomycetes</taxon>
        <taxon>Pseudonocardiales</taxon>
        <taxon>Pseudonocardiaceae</taxon>
        <taxon>Amycolatopsis</taxon>
        <taxon>Amycolatopsis methanolica group</taxon>
    </lineage>
</organism>
<reference evidence="2 3" key="1">
    <citation type="submission" date="2014-07" db="EMBL/GenBank/DDBJ databases">
        <title>Whole Genome Sequence of the Amycolatopsis methanolica 239.</title>
        <authorList>
            <person name="Tang B."/>
        </authorList>
    </citation>
    <scope>NUCLEOTIDE SEQUENCE [LARGE SCALE GENOMIC DNA]</scope>
    <source>
        <strain evidence="2 3">239</strain>
    </source>
</reference>
<dbReference type="KEGG" id="amq:AMETH_4588"/>
<dbReference type="InterPro" id="IPR023100">
    <property type="entry name" value="D-aminoacylase_insert_dom_sf"/>
</dbReference>
<dbReference type="InterPro" id="IPR050378">
    <property type="entry name" value="Metallo-dep_Hydrolases_sf"/>
</dbReference>
<dbReference type="GO" id="GO:0016812">
    <property type="term" value="F:hydrolase activity, acting on carbon-nitrogen (but not peptide) bonds, in cyclic amides"/>
    <property type="evidence" value="ECO:0007669"/>
    <property type="project" value="TreeGrafter"/>
</dbReference>
<dbReference type="InterPro" id="IPR011059">
    <property type="entry name" value="Metal-dep_hydrolase_composite"/>
</dbReference>
<dbReference type="InterPro" id="IPR013108">
    <property type="entry name" value="Amidohydro_3"/>
</dbReference>
<gene>
    <name evidence="2" type="ORF">AMETH_4588</name>
</gene>
<sequence length="524" mass="54306">MSDFDIVIRGGDVLDGTGAAARRADVGVRDGRIAAISGERLDGATVVDAAGQVVTPGFIDLHSHADFTLAHDPGAVTQLAQGVTTLITGNCGHSPFPIGDLALHQRTSAFDPARLRWSWSDGAGFAADLGEAAPAVNVGLQVGHNSVRLAVLGAEDRAPTEDELHRMCELVRAAAGQGAVGFSTGLIYTPGLFAAPEEVRALVAAAASAGLLYSTHLRNETSALADAVAEAIEAAEAGGARLEISHLKAMGPANHGAVHDALALIDAARARGVDVMADVYPYTASSTELASRLPSWAVDGGKDALVARLADPVLRGKMAASLRERFGRDIDPEGVVLGELPPGPYRASTGLSIADIGRAEGTDPAEAALRVLEAHAAQVMIVNHAMDEDDVIAVLRHPAVSVASDGWIMTETGEGRPHPRSFGTFARVLARYVRERGVLSLEQAVHKMTGLPAARLGWTDRGVLREGAVADIAVFDPDTITDHSTFEEPWRLATGCSTVLVGGTPALLHGEATGARTGVVVGAS</sequence>
<dbReference type="HOGENOM" id="CLU_016107_2_1_11"/>
<protein>
    <submittedName>
        <fullName evidence="2">Aminoacylase</fullName>
    </submittedName>
</protein>
<dbReference type="EMBL" id="CP009110">
    <property type="protein sequence ID" value="AIJ24680.1"/>
    <property type="molecule type" value="Genomic_DNA"/>
</dbReference>
<dbReference type="CDD" id="cd01297">
    <property type="entry name" value="D-aminoacylase"/>
    <property type="match status" value="1"/>
</dbReference>
<dbReference type="Proteomes" id="UP000062973">
    <property type="component" value="Chromosome"/>
</dbReference>
<dbReference type="Gene3D" id="3.20.20.140">
    <property type="entry name" value="Metal-dependent hydrolases"/>
    <property type="match status" value="1"/>
</dbReference>
<feature type="domain" description="Amidohydrolase 3" evidence="1">
    <location>
        <begin position="46"/>
        <end position="504"/>
    </location>
</feature>
<dbReference type="OrthoDB" id="9766983at2"/>
<dbReference type="SUPFAM" id="SSF51556">
    <property type="entry name" value="Metallo-dependent hydrolases"/>
    <property type="match status" value="1"/>
</dbReference>
<dbReference type="Gene3D" id="3.30.1490.130">
    <property type="entry name" value="D-aminoacylase. Domain 3"/>
    <property type="match status" value="1"/>
</dbReference>
<dbReference type="RefSeq" id="WP_017983508.1">
    <property type="nucleotide sequence ID" value="NZ_AQUL01000001.1"/>
</dbReference>
<dbReference type="eggNOG" id="COG3653">
    <property type="taxonomic scope" value="Bacteria"/>
</dbReference>
<dbReference type="PANTHER" id="PTHR11647">
    <property type="entry name" value="HYDRANTOINASE/DIHYDROPYRIMIDINASE FAMILY MEMBER"/>
    <property type="match status" value="1"/>
</dbReference>
<dbReference type="PANTHER" id="PTHR11647:SF1">
    <property type="entry name" value="COLLAPSIN RESPONSE MEDIATOR PROTEIN"/>
    <property type="match status" value="1"/>
</dbReference>
<keyword evidence="3" id="KW-1185">Reference proteome</keyword>
<dbReference type="InterPro" id="IPR032466">
    <property type="entry name" value="Metal_Hydrolase"/>
</dbReference>
<dbReference type="Pfam" id="PF07969">
    <property type="entry name" value="Amidohydro_3"/>
    <property type="match status" value="1"/>
</dbReference>
<dbReference type="Gene3D" id="2.30.40.10">
    <property type="entry name" value="Urease, subunit C, domain 1"/>
    <property type="match status" value="1"/>
</dbReference>
<accession>A0A076N1I2</accession>
<proteinExistence type="predicted"/>
<dbReference type="SUPFAM" id="SSF51338">
    <property type="entry name" value="Composite domain of metallo-dependent hydrolases"/>
    <property type="match status" value="1"/>
</dbReference>
<evidence type="ECO:0000313" key="2">
    <source>
        <dbReference type="EMBL" id="AIJ24680.1"/>
    </source>
</evidence>
<evidence type="ECO:0000259" key="1">
    <source>
        <dbReference type="Pfam" id="PF07969"/>
    </source>
</evidence>
<dbReference type="PATRIC" id="fig|1068978.7.peg.4930"/>
<dbReference type="AlphaFoldDB" id="A0A076N1I2"/>
<evidence type="ECO:0000313" key="3">
    <source>
        <dbReference type="Proteomes" id="UP000062973"/>
    </source>
</evidence>